<feature type="compositionally biased region" description="Basic and acidic residues" evidence="1">
    <location>
        <begin position="81"/>
        <end position="97"/>
    </location>
</feature>
<proteinExistence type="predicted"/>
<evidence type="ECO:0000313" key="4">
    <source>
        <dbReference type="Proteomes" id="UP001215598"/>
    </source>
</evidence>
<name>A0AAD7JQR3_9AGAR</name>
<keyword evidence="4" id="KW-1185">Reference proteome</keyword>
<evidence type="ECO:0000256" key="2">
    <source>
        <dbReference type="SAM" id="Phobius"/>
    </source>
</evidence>
<dbReference type="EMBL" id="JARKIB010000017">
    <property type="protein sequence ID" value="KAJ7769909.1"/>
    <property type="molecule type" value="Genomic_DNA"/>
</dbReference>
<sequence length="324" mass="35689">MIHGRSPAPRRARVFTSAFSRPCSPRSAPSWMLRGHRLHTFRIPLLDPAIALYRLLGPKAYSRRDENDEVEEVQKSTADTRLPRDSGTRSHRLDARTRAPSARYGYDRIRFKDRRCGVCIFGLPTPASTDRPPGVHKSSAARSQIVRCSLPSRSLPAPALQHTPHYLFPASYSSYSSASLRSTSPLMRLSLGALCVHKSVTASIPALLSSAILLLVLVPVFANRHYPAYRRHGSEDVDDASSLLAVVTGDERDSPRRCPLSTRRPRTARSVSCTRPVPVRGSPSFKVPRGVTSSSPPRPTCASPFRAQYTISHASTTREVYPGG</sequence>
<comment type="caution">
    <text evidence="3">The sequence shown here is derived from an EMBL/GenBank/DDBJ whole genome shotgun (WGS) entry which is preliminary data.</text>
</comment>
<organism evidence="3 4">
    <name type="scientific">Mycena metata</name>
    <dbReference type="NCBI Taxonomy" id="1033252"/>
    <lineage>
        <taxon>Eukaryota</taxon>
        <taxon>Fungi</taxon>
        <taxon>Dikarya</taxon>
        <taxon>Basidiomycota</taxon>
        <taxon>Agaricomycotina</taxon>
        <taxon>Agaricomycetes</taxon>
        <taxon>Agaricomycetidae</taxon>
        <taxon>Agaricales</taxon>
        <taxon>Marasmiineae</taxon>
        <taxon>Mycenaceae</taxon>
        <taxon>Mycena</taxon>
    </lineage>
</organism>
<evidence type="ECO:0000256" key="1">
    <source>
        <dbReference type="SAM" id="MobiDB-lite"/>
    </source>
</evidence>
<dbReference type="Proteomes" id="UP001215598">
    <property type="component" value="Unassembled WGS sequence"/>
</dbReference>
<keyword evidence="2" id="KW-1133">Transmembrane helix</keyword>
<accession>A0AAD7JQR3</accession>
<feature type="region of interest" description="Disordered" evidence="1">
    <location>
        <begin position="279"/>
        <end position="303"/>
    </location>
</feature>
<dbReference type="AlphaFoldDB" id="A0AAD7JQR3"/>
<protein>
    <submittedName>
        <fullName evidence="3">Uncharacterized protein</fullName>
    </submittedName>
</protein>
<keyword evidence="2" id="KW-0472">Membrane</keyword>
<feature type="region of interest" description="Disordered" evidence="1">
    <location>
        <begin position="63"/>
        <end position="97"/>
    </location>
</feature>
<feature type="transmembrane region" description="Helical" evidence="2">
    <location>
        <begin position="204"/>
        <end position="222"/>
    </location>
</feature>
<evidence type="ECO:0000313" key="3">
    <source>
        <dbReference type="EMBL" id="KAJ7769909.1"/>
    </source>
</evidence>
<reference evidence="3" key="1">
    <citation type="submission" date="2023-03" db="EMBL/GenBank/DDBJ databases">
        <title>Massive genome expansion in bonnet fungi (Mycena s.s.) driven by repeated elements and novel gene families across ecological guilds.</title>
        <authorList>
            <consortium name="Lawrence Berkeley National Laboratory"/>
            <person name="Harder C.B."/>
            <person name="Miyauchi S."/>
            <person name="Viragh M."/>
            <person name="Kuo A."/>
            <person name="Thoen E."/>
            <person name="Andreopoulos B."/>
            <person name="Lu D."/>
            <person name="Skrede I."/>
            <person name="Drula E."/>
            <person name="Henrissat B."/>
            <person name="Morin E."/>
            <person name="Kohler A."/>
            <person name="Barry K."/>
            <person name="LaButti K."/>
            <person name="Morin E."/>
            <person name="Salamov A."/>
            <person name="Lipzen A."/>
            <person name="Mereny Z."/>
            <person name="Hegedus B."/>
            <person name="Baldrian P."/>
            <person name="Stursova M."/>
            <person name="Weitz H."/>
            <person name="Taylor A."/>
            <person name="Grigoriev I.V."/>
            <person name="Nagy L.G."/>
            <person name="Martin F."/>
            <person name="Kauserud H."/>
        </authorList>
    </citation>
    <scope>NUCLEOTIDE SEQUENCE</scope>
    <source>
        <strain evidence="3">CBHHK182m</strain>
    </source>
</reference>
<keyword evidence="2" id="KW-0812">Transmembrane</keyword>
<gene>
    <name evidence="3" type="ORF">B0H16DRAFT_235605</name>
</gene>